<dbReference type="EMBL" id="AP014546">
    <property type="protein sequence ID" value="BBB28353.1"/>
    <property type="molecule type" value="Genomic_DNA"/>
</dbReference>
<keyword evidence="3" id="KW-1185">Reference proteome</keyword>
<organism evidence="2 3">
    <name type="scientific">Neptunomonas japonica JAMM 1380</name>
    <dbReference type="NCBI Taxonomy" id="1441457"/>
    <lineage>
        <taxon>Bacteria</taxon>
        <taxon>Pseudomonadati</taxon>
        <taxon>Pseudomonadota</taxon>
        <taxon>Gammaproteobacteria</taxon>
        <taxon>Oceanospirillales</taxon>
        <taxon>Oceanospirillaceae</taxon>
        <taxon>Neptunomonas</taxon>
    </lineage>
</organism>
<dbReference type="AlphaFoldDB" id="A0A7R6P6T0"/>
<dbReference type="RefSeq" id="WP_201349063.1">
    <property type="nucleotide sequence ID" value="NZ_AP014546.1"/>
</dbReference>
<dbReference type="Proteomes" id="UP000595332">
    <property type="component" value="Chromosome"/>
</dbReference>
<reference evidence="2 3" key="1">
    <citation type="journal article" date="2008" name="Int. J. Syst. Evol. Microbiol.">
        <title>Neptunomonas japonica sp. nov., an Osedax japonicus symbiont-like bacterium isolated from sediment adjacent to sperm whale carcasses off Kagoshima, Japan.</title>
        <authorList>
            <person name="Miyazaki M."/>
            <person name="Nogi Y."/>
            <person name="Fujiwara Y."/>
            <person name="Kawato M."/>
            <person name="Kubokawa K."/>
            <person name="Horikoshi K."/>
        </authorList>
    </citation>
    <scope>NUCLEOTIDE SEQUENCE [LARGE SCALE GENOMIC DNA]</scope>
    <source>
        <strain evidence="2 3">JAMM 1380</strain>
    </source>
</reference>
<feature type="signal peptide" evidence="1">
    <location>
        <begin position="1"/>
        <end position="21"/>
    </location>
</feature>
<evidence type="ECO:0000313" key="2">
    <source>
        <dbReference type="EMBL" id="BBB28353.1"/>
    </source>
</evidence>
<feature type="chain" id="PRO_5032732448" evidence="1">
    <location>
        <begin position="22"/>
        <end position="106"/>
    </location>
</feature>
<dbReference type="KEGG" id="njp:NEJAP_0395"/>
<sequence>MKMFTQTIALTSILFAASAVASTQGLAPPMHSTEFNMHSPSMVMADAHYTFAGIYENALSSSSTERHLGQGITGGTLKASEFCLTTDLSIALNENSVERHLGGKQC</sequence>
<keyword evidence="1" id="KW-0732">Signal</keyword>
<evidence type="ECO:0000313" key="3">
    <source>
        <dbReference type="Proteomes" id="UP000595332"/>
    </source>
</evidence>
<name>A0A7R6P6T0_9GAMM</name>
<accession>A0A7R6P6T0</accession>
<protein>
    <submittedName>
        <fullName evidence="2">Uncharacterized protein</fullName>
    </submittedName>
</protein>
<gene>
    <name evidence="2" type="ORF">NEJAP_0395</name>
</gene>
<evidence type="ECO:0000256" key="1">
    <source>
        <dbReference type="SAM" id="SignalP"/>
    </source>
</evidence>
<proteinExistence type="predicted"/>